<dbReference type="AlphaFoldDB" id="A0A426X4W1"/>
<protein>
    <recommendedName>
        <fullName evidence="4">Ovate family protein</fullName>
    </recommendedName>
</protein>
<dbReference type="Proteomes" id="UP000287651">
    <property type="component" value="Unassembled WGS sequence"/>
</dbReference>
<feature type="region of interest" description="Disordered" evidence="1">
    <location>
        <begin position="171"/>
        <end position="259"/>
    </location>
</feature>
<feature type="compositionally biased region" description="Low complexity" evidence="1">
    <location>
        <begin position="1"/>
        <end position="18"/>
    </location>
</feature>
<feature type="region of interest" description="Disordered" evidence="1">
    <location>
        <begin position="118"/>
        <end position="144"/>
    </location>
</feature>
<feature type="region of interest" description="Disordered" evidence="1">
    <location>
        <begin position="1"/>
        <end position="21"/>
    </location>
</feature>
<proteinExistence type="predicted"/>
<dbReference type="EMBL" id="AMZH03026674">
    <property type="protein sequence ID" value="RRT34505.1"/>
    <property type="molecule type" value="Genomic_DNA"/>
</dbReference>
<accession>A0A426X4W1</accession>
<feature type="compositionally biased region" description="Basic residues" evidence="1">
    <location>
        <begin position="132"/>
        <end position="143"/>
    </location>
</feature>
<sequence>MRVSSARSNNKSRSSSSADFKHRFSRMLLGSSCTTTTMEATTLGQAKLPSATPQRLEPELFPGPDCRRRRKLDHHAPFSATDHRRLRHVAPVVSISINCGARRSVQTSDSFLPLVNKEEEHDNERKTEAKQRCKRASKTKKKTNTAEAKKMLLDAYGFIVSSSIDSENQLDLFSSDEEEEESATLLPSNSFSSEVYHNSRKKNTKSTRRPARRHAKHSKGLRPLVSISSKEREESPTQGSRWLSDRATHTATSRARWWR</sequence>
<reference evidence="2 3" key="1">
    <citation type="journal article" date="2014" name="Agronomy (Basel)">
        <title>A Draft Genome Sequence for Ensete ventricosum, the Drought-Tolerant Tree Against Hunger.</title>
        <authorList>
            <person name="Harrison J."/>
            <person name="Moore K.A."/>
            <person name="Paszkiewicz K."/>
            <person name="Jones T."/>
            <person name="Grant M."/>
            <person name="Ambacheew D."/>
            <person name="Muzemil S."/>
            <person name="Studholme D.J."/>
        </authorList>
    </citation>
    <scope>NUCLEOTIDE SEQUENCE [LARGE SCALE GENOMIC DNA]</scope>
</reference>
<evidence type="ECO:0008006" key="4">
    <source>
        <dbReference type="Google" id="ProtNLM"/>
    </source>
</evidence>
<feature type="region of interest" description="Disordered" evidence="1">
    <location>
        <begin position="45"/>
        <end position="69"/>
    </location>
</feature>
<organism evidence="2 3">
    <name type="scientific">Ensete ventricosum</name>
    <name type="common">Abyssinian banana</name>
    <name type="synonym">Musa ensete</name>
    <dbReference type="NCBI Taxonomy" id="4639"/>
    <lineage>
        <taxon>Eukaryota</taxon>
        <taxon>Viridiplantae</taxon>
        <taxon>Streptophyta</taxon>
        <taxon>Embryophyta</taxon>
        <taxon>Tracheophyta</taxon>
        <taxon>Spermatophyta</taxon>
        <taxon>Magnoliopsida</taxon>
        <taxon>Liliopsida</taxon>
        <taxon>Zingiberales</taxon>
        <taxon>Musaceae</taxon>
        <taxon>Ensete</taxon>
    </lineage>
</organism>
<feature type="compositionally biased region" description="Basic and acidic residues" evidence="1">
    <location>
        <begin position="118"/>
        <end position="131"/>
    </location>
</feature>
<gene>
    <name evidence="2" type="ORF">B296_00056965</name>
</gene>
<evidence type="ECO:0000313" key="2">
    <source>
        <dbReference type="EMBL" id="RRT34505.1"/>
    </source>
</evidence>
<name>A0A426X4W1_ENSVE</name>
<comment type="caution">
    <text evidence="2">The sequence shown here is derived from an EMBL/GenBank/DDBJ whole genome shotgun (WGS) entry which is preliminary data.</text>
</comment>
<feature type="compositionally biased region" description="Basic residues" evidence="1">
    <location>
        <begin position="198"/>
        <end position="220"/>
    </location>
</feature>
<evidence type="ECO:0000256" key="1">
    <source>
        <dbReference type="SAM" id="MobiDB-lite"/>
    </source>
</evidence>
<evidence type="ECO:0000313" key="3">
    <source>
        <dbReference type="Proteomes" id="UP000287651"/>
    </source>
</evidence>
<feature type="compositionally biased region" description="Polar residues" evidence="1">
    <location>
        <begin position="185"/>
        <end position="196"/>
    </location>
</feature>